<protein>
    <submittedName>
        <fullName evidence="1">Uncharacterized protein</fullName>
    </submittedName>
</protein>
<sequence length="86" mass="9828">MAAVVLVSLPPPPVCHPAYFYMEYMDLLVENVPRLLMVRGYRRDVVNKIKNVIGECLKQQTQVVFVFHANSGPSDEGPFSIFKRYP</sequence>
<name>A0AAP0NPG1_9MAGN</name>
<comment type="caution">
    <text evidence="1">The sequence shown here is derived from an EMBL/GenBank/DDBJ whole genome shotgun (WGS) entry which is preliminary data.</text>
</comment>
<evidence type="ECO:0000313" key="2">
    <source>
        <dbReference type="Proteomes" id="UP001420932"/>
    </source>
</evidence>
<reference evidence="1 2" key="1">
    <citation type="submission" date="2024-01" db="EMBL/GenBank/DDBJ databases">
        <title>Genome assemblies of Stephania.</title>
        <authorList>
            <person name="Yang L."/>
        </authorList>
    </citation>
    <scope>NUCLEOTIDE SEQUENCE [LARGE SCALE GENOMIC DNA]</scope>
    <source>
        <strain evidence="1">YNDBR</strain>
        <tissue evidence="1">Leaf</tissue>
    </source>
</reference>
<dbReference type="Proteomes" id="UP001420932">
    <property type="component" value="Unassembled WGS sequence"/>
</dbReference>
<accession>A0AAP0NPG1</accession>
<dbReference type="AlphaFoldDB" id="A0AAP0NPG1"/>
<evidence type="ECO:0000313" key="1">
    <source>
        <dbReference type="EMBL" id="KAK9115012.1"/>
    </source>
</evidence>
<keyword evidence="2" id="KW-1185">Reference proteome</keyword>
<dbReference type="EMBL" id="JBBNAF010000009">
    <property type="protein sequence ID" value="KAK9115012.1"/>
    <property type="molecule type" value="Genomic_DNA"/>
</dbReference>
<organism evidence="1 2">
    <name type="scientific">Stephania yunnanensis</name>
    <dbReference type="NCBI Taxonomy" id="152371"/>
    <lineage>
        <taxon>Eukaryota</taxon>
        <taxon>Viridiplantae</taxon>
        <taxon>Streptophyta</taxon>
        <taxon>Embryophyta</taxon>
        <taxon>Tracheophyta</taxon>
        <taxon>Spermatophyta</taxon>
        <taxon>Magnoliopsida</taxon>
        <taxon>Ranunculales</taxon>
        <taxon>Menispermaceae</taxon>
        <taxon>Menispermoideae</taxon>
        <taxon>Cissampelideae</taxon>
        <taxon>Stephania</taxon>
    </lineage>
</organism>
<gene>
    <name evidence="1" type="ORF">Syun_021809</name>
</gene>
<proteinExistence type="predicted"/>